<dbReference type="PANTHER" id="PTHR46577:SF1">
    <property type="entry name" value="HTH-TYPE TRANSCRIPTIONAL REGULATORY PROTEIN GABR"/>
    <property type="match status" value="1"/>
</dbReference>
<dbReference type="Pfam" id="PF00392">
    <property type="entry name" value="GntR"/>
    <property type="match status" value="1"/>
</dbReference>
<keyword evidence="8" id="KW-1185">Reference proteome</keyword>
<dbReference type="SUPFAM" id="SSF46785">
    <property type="entry name" value="Winged helix' DNA-binding domain"/>
    <property type="match status" value="1"/>
</dbReference>
<dbReference type="InterPro" id="IPR036390">
    <property type="entry name" value="WH_DNA-bd_sf"/>
</dbReference>
<dbReference type="Proteomes" id="UP000515947">
    <property type="component" value="Chromosome"/>
</dbReference>
<keyword evidence="7" id="KW-0808">Transferase</keyword>
<dbReference type="Gene3D" id="3.40.640.10">
    <property type="entry name" value="Type I PLP-dependent aspartate aminotransferase-like (Major domain)"/>
    <property type="match status" value="1"/>
</dbReference>
<dbReference type="PROSITE" id="PS50949">
    <property type="entry name" value="HTH_GNTR"/>
    <property type="match status" value="1"/>
</dbReference>
<keyword evidence="4" id="KW-0238">DNA-binding</keyword>
<keyword evidence="3" id="KW-0805">Transcription regulation</keyword>
<evidence type="ECO:0000256" key="5">
    <source>
        <dbReference type="ARBA" id="ARBA00023163"/>
    </source>
</evidence>
<evidence type="ECO:0000256" key="4">
    <source>
        <dbReference type="ARBA" id="ARBA00023125"/>
    </source>
</evidence>
<dbReference type="EMBL" id="CP060713">
    <property type="protein sequence ID" value="QNN52072.1"/>
    <property type="molecule type" value="Genomic_DNA"/>
</dbReference>
<reference evidence="7 8" key="1">
    <citation type="submission" date="2020-08" db="EMBL/GenBank/DDBJ databases">
        <title>Genome sequence of Nocardioides mesophilus KACC 16243T.</title>
        <authorList>
            <person name="Hyun D.-W."/>
            <person name="Bae J.-W."/>
        </authorList>
    </citation>
    <scope>NUCLEOTIDE SEQUENCE [LARGE SCALE GENOMIC DNA]</scope>
    <source>
        <strain evidence="7 8">KACC 16243</strain>
    </source>
</reference>
<dbReference type="GO" id="GO:0008483">
    <property type="term" value="F:transaminase activity"/>
    <property type="evidence" value="ECO:0007669"/>
    <property type="project" value="UniProtKB-KW"/>
</dbReference>
<dbReference type="InterPro" id="IPR051446">
    <property type="entry name" value="HTH_trans_reg/aminotransferase"/>
</dbReference>
<feature type="domain" description="HTH gntR-type" evidence="6">
    <location>
        <begin position="11"/>
        <end position="79"/>
    </location>
</feature>
<evidence type="ECO:0000256" key="1">
    <source>
        <dbReference type="ARBA" id="ARBA00005384"/>
    </source>
</evidence>
<organism evidence="7 8">
    <name type="scientific">Nocardioides mesophilus</name>
    <dbReference type="NCBI Taxonomy" id="433659"/>
    <lineage>
        <taxon>Bacteria</taxon>
        <taxon>Bacillati</taxon>
        <taxon>Actinomycetota</taxon>
        <taxon>Actinomycetes</taxon>
        <taxon>Propionibacteriales</taxon>
        <taxon>Nocardioidaceae</taxon>
        <taxon>Nocardioides</taxon>
    </lineage>
</organism>
<evidence type="ECO:0000256" key="3">
    <source>
        <dbReference type="ARBA" id="ARBA00023015"/>
    </source>
</evidence>
<dbReference type="Gene3D" id="1.10.10.10">
    <property type="entry name" value="Winged helix-like DNA-binding domain superfamily/Winged helix DNA-binding domain"/>
    <property type="match status" value="1"/>
</dbReference>
<dbReference type="KEGG" id="nmes:H9L09_16400"/>
<dbReference type="InterPro" id="IPR015424">
    <property type="entry name" value="PyrdxlP-dep_Trfase"/>
</dbReference>
<accession>A0A7G9R8Z7</accession>
<dbReference type="Pfam" id="PF00155">
    <property type="entry name" value="Aminotran_1_2"/>
    <property type="match status" value="1"/>
</dbReference>
<keyword evidence="2" id="KW-0663">Pyridoxal phosphate</keyword>
<proteinExistence type="inferred from homology"/>
<keyword evidence="7" id="KW-0032">Aminotransferase</keyword>
<dbReference type="SMART" id="SM00345">
    <property type="entry name" value="HTH_GNTR"/>
    <property type="match status" value="1"/>
</dbReference>
<evidence type="ECO:0000313" key="7">
    <source>
        <dbReference type="EMBL" id="QNN52072.1"/>
    </source>
</evidence>
<dbReference type="RefSeq" id="WP_187577915.1">
    <property type="nucleotide sequence ID" value="NZ_CP060713.1"/>
</dbReference>
<dbReference type="CDD" id="cd00609">
    <property type="entry name" value="AAT_like"/>
    <property type="match status" value="1"/>
</dbReference>
<dbReference type="GO" id="GO:0030170">
    <property type="term" value="F:pyridoxal phosphate binding"/>
    <property type="evidence" value="ECO:0007669"/>
    <property type="project" value="InterPro"/>
</dbReference>
<comment type="similarity">
    <text evidence="1">In the C-terminal section; belongs to the class-I pyridoxal-phosphate-dependent aminotransferase family.</text>
</comment>
<evidence type="ECO:0000256" key="2">
    <source>
        <dbReference type="ARBA" id="ARBA00022898"/>
    </source>
</evidence>
<protein>
    <submittedName>
        <fullName evidence="7">Aminotransferase class I/II-fold pyridoxal phosphate-dependent enzyme</fullName>
    </submittedName>
</protein>
<evidence type="ECO:0000313" key="8">
    <source>
        <dbReference type="Proteomes" id="UP000515947"/>
    </source>
</evidence>
<dbReference type="InterPro" id="IPR015421">
    <property type="entry name" value="PyrdxlP-dep_Trfase_major"/>
</dbReference>
<dbReference type="AlphaFoldDB" id="A0A7G9R8Z7"/>
<dbReference type="GO" id="GO:0003700">
    <property type="term" value="F:DNA-binding transcription factor activity"/>
    <property type="evidence" value="ECO:0007669"/>
    <property type="project" value="InterPro"/>
</dbReference>
<dbReference type="CDD" id="cd07377">
    <property type="entry name" value="WHTH_GntR"/>
    <property type="match status" value="1"/>
</dbReference>
<keyword evidence="5" id="KW-0804">Transcription</keyword>
<dbReference type="GO" id="GO:0003677">
    <property type="term" value="F:DNA binding"/>
    <property type="evidence" value="ECO:0007669"/>
    <property type="project" value="UniProtKB-KW"/>
</dbReference>
<evidence type="ECO:0000259" key="6">
    <source>
        <dbReference type="PROSITE" id="PS50949"/>
    </source>
</evidence>
<dbReference type="PANTHER" id="PTHR46577">
    <property type="entry name" value="HTH-TYPE TRANSCRIPTIONAL REGULATORY PROTEIN GABR"/>
    <property type="match status" value="1"/>
</dbReference>
<gene>
    <name evidence="7" type="ORF">H9L09_16400</name>
</gene>
<name>A0A7G9R8Z7_9ACTN</name>
<sequence length="451" mass="47500">MLDVLSRHLTDPSSRGLAQAVSAAIRVGELTEGDRLPPIRSVAAHLGLSPTTVSAAWSLLARAGTLRTDGRRGTTVAATRAAPTRYRRALEHTQSFALDLSSGVPDPALLPDLGAALAVQATTSDGARAGHSSYLDDPTLPRLAEVLRADWPYAAQGLTVVDGAMDAVQQIVALHLRWGDVVLVEHPCFPPLLDLLESVGAHVQGLRMDDEGVLPAELEAHLGAARMLVLQPRAQNPTGVSMTAGRAEQLAAVLAGSGVLVVEDDAAGATSAADALSLGRWLPADTLHVRSFSKSHGPDLRLAAVSGPSRMIDQLNDRRYLGQGWSSRLLQGVLLHLLTDEEAVRQVERARGAYAGRRDRMRSSLADHGVSVTAADGINLWLPVRDEVGALLRLASRGIGAAAGTPFEVLPREPRGQQHLRVTVGLLADDHDGVAEELAAAAGTGSWSGPR</sequence>
<dbReference type="SUPFAM" id="SSF53383">
    <property type="entry name" value="PLP-dependent transferases"/>
    <property type="match status" value="1"/>
</dbReference>
<dbReference type="InterPro" id="IPR036388">
    <property type="entry name" value="WH-like_DNA-bd_sf"/>
</dbReference>
<dbReference type="InterPro" id="IPR000524">
    <property type="entry name" value="Tscrpt_reg_HTH_GntR"/>
</dbReference>
<dbReference type="InterPro" id="IPR004839">
    <property type="entry name" value="Aminotransferase_I/II_large"/>
</dbReference>